<evidence type="ECO:0000256" key="6">
    <source>
        <dbReference type="RuleBase" id="RU361157"/>
    </source>
</evidence>
<keyword evidence="2 6" id="KW-0812">Transmembrane</keyword>
<keyword evidence="6" id="KW-1003">Cell membrane</keyword>
<feature type="transmembrane region" description="Helical" evidence="6">
    <location>
        <begin position="139"/>
        <end position="163"/>
    </location>
</feature>
<feature type="transmembrane region" description="Helical" evidence="6">
    <location>
        <begin position="26"/>
        <end position="45"/>
    </location>
</feature>
<evidence type="ECO:0000256" key="5">
    <source>
        <dbReference type="ARBA" id="ARBA00023251"/>
    </source>
</evidence>
<reference evidence="9" key="1">
    <citation type="journal article" date="2019" name="Int. J. Syst. Evol. Microbiol.">
        <title>The Global Catalogue of Microorganisms (GCM) 10K type strain sequencing project: providing services to taxonomists for standard genome sequencing and annotation.</title>
        <authorList>
            <consortium name="The Broad Institute Genomics Platform"/>
            <consortium name="The Broad Institute Genome Sequencing Center for Infectious Disease"/>
            <person name="Wu L."/>
            <person name="Ma J."/>
        </authorList>
    </citation>
    <scope>NUCLEOTIDE SEQUENCE [LARGE SCALE GENOMIC DNA]</scope>
    <source>
        <strain evidence="9">JCM 18304</strain>
    </source>
</reference>
<evidence type="ECO:0000313" key="9">
    <source>
        <dbReference type="Proteomes" id="UP001501570"/>
    </source>
</evidence>
<comment type="caution">
    <text evidence="6">Lacks conserved residue(s) required for the propagation of feature annotation.</text>
</comment>
<comment type="subcellular location">
    <subcellularLocation>
        <location evidence="6">Cell membrane</location>
        <topology evidence="6">Multi-pass membrane protein</topology>
    </subcellularLocation>
    <subcellularLocation>
        <location evidence="1">Membrane</location>
        <topology evidence="1">Multi-pass membrane protein</topology>
    </subcellularLocation>
</comment>
<dbReference type="PROSITE" id="PS51012">
    <property type="entry name" value="ABC_TM2"/>
    <property type="match status" value="1"/>
</dbReference>
<dbReference type="Proteomes" id="UP001501570">
    <property type="component" value="Unassembled WGS sequence"/>
</dbReference>
<dbReference type="PIRSF" id="PIRSF006648">
    <property type="entry name" value="DrrB"/>
    <property type="match status" value="1"/>
</dbReference>
<dbReference type="Pfam" id="PF01061">
    <property type="entry name" value="ABC2_membrane"/>
    <property type="match status" value="1"/>
</dbReference>
<protein>
    <recommendedName>
        <fullName evidence="6">Transport permease protein</fullName>
    </recommendedName>
</protein>
<keyword evidence="4 6" id="KW-0472">Membrane</keyword>
<keyword evidence="9" id="KW-1185">Reference proteome</keyword>
<dbReference type="PANTHER" id="PTHR43229">
    <property type="entry name" value="NODULATION PROTEIN J"/>
    <property type="match status" value="1"/>
</dbReference>
<dbReference type="InterPro" id="IPR013525">
    <property type="entry name" value="ABC2_TM"/>
</dbReference>
<comment type="similarity">
    <text evidence="6">Belongs to the ABC-2 integral membrane protein family.</text>
</comment>
<dbReference type="PANTHER" id="PTHR43229:SF2">
    <property type="entry name" value="NODULATION PROTEIN J"/>
    <property type="match status" value="1"/>
</dbReference>
<feature type="transmembrane region" description="Helical" evidence="6">
    <location>
        <begin position="231"/>
        <end position="250"/>
    </location>
</feature>
<dbReference type="InterPro" id="IPR047817">
    <property type="entry name" value="ABC2_TM_bact-type"/>
</dbReference>
<sequence length="257" mass="26799">MMPFVQQGFTLAWRSLVPLKNSPGQLLGYALQPVLMIIVFVYLFGGAAAGGDRHQAVFYSLPGVLAQSALMATVATGVSLNTDLHNGVFDRFRSLPIARSAPLLGRVVADLSLLCVSVGIALLAGVAVGFRIGTGPVRLAVALGLILAIAVAVSWGSALLGLVSKTPAAMQMTATAVIMPLTLGSSAFLPVGAMPGWLQAWMKVNPASHLAGAVRGLLVGRPYDAHLGSDVLYTLGWAALMLAVFVPLAGRAYRRRI</sequence>
<dbReference type="InterPro" id="IPR000412">
    <property type="entry name" value="ABC_2_transport"/>
</dbReference>
<dbReference type="InterPro" id="IPR051784">
    <property type="entry name" value="Nod_factor_ABC_transporter"/>
</dbReference>
<evidence type="ECO:0000256" key="2">
    <source>
        <dbReference type="ARBA" id="ARBA00022692"/>
    </source>
</evidence>
<dbReference type="RefSeq" id="WP_345635649.1">
    <property type="nucleotide sequence ID" value="NZ_BAABJQ010000024.1"/>
</dbReference>
<accession>A0ABP9SIZ1</accession>
<feature type="domain" description="ABC transmembrane type-2" evidence="7">
    <location>
        <begin position="24"/>
        <end position="256"/>
    </location>
</feature>
<keyword evidence="5" id="KW-0046">Antibiotic resistance</keyword>
<gene>
    <name evidence="8" type="ORF">GCM10023322_62260</name>
</gene>
<feature type="transmembrane region" description="Helical" evidence="6">
    <location>
        <begin position="103"/>
        <end position="127"/>
    </location>
</feature>
<organism evidence="8 9">
    <name type="scientific">Rugosimonospora acidiphila</name>
    <dbReference type="NCBI Taxonomy" id="556531"/>
    <lineage>
        <taxon>Bacteria</taxon>
        <taxon>Bacillati</taxon>
        <taxon>Actinomycetota</taxon>
        <taxon>Actinomycetes</taxon>
        <taxon>Micromonosporales</taxon>
        <taxon>Micromonosporaceae</taxon>
        <taxon>Rugosimonospora</taxon>
    </lineage>
</organism>
<evidence type="ECO:0000256" key="4">
    <source>
        <dbReference type="ARBA" id="ARBA00023136"/>
    </source>
</evidence>
<proteinExistence type="inferred from homology"/>
<evidence type="ECO:0000256" key="1">
    <source>
        <dbReference type="ARBA" id="ARBA00004141"/>
    </source>
</evidence>
<dbReference type="EMBL" id="BAABJQ010000024">
    <property type="protein sequence ID" value="GAA5195481.1"/>
    <property type="molecule type" value="Genomic_DNA"/>
</dbReference>
<name>A0ABP9SIZ1_9ACTN</name>
<evidence type="ECO:0000259" key="7">
    <source>
        <dbReference type="PROSITE" id="PS51012"/>
    </source>
</evidence>
<comment type="caution">
    <text evidence="8">The sequence shown here is derived from an EMBL/GenBank/DDBJ whole genome shotgun (WGS) entry which is preliminary data.</text>
</comment>
<evidence type="ECO:0000256" key="3">
    <source>
        <dbReference type="ARBA" id="ARBA00022989"/>
    </source>
</evidence>
<evidence type="ECO:0000313" key="8">
    <source>
        <dbReference type="EMBL" id="GAA5195481.1"/>
    </source>
</evidence>
<feature type="transmembrane region" description="Helical" evidence="6">
    <location>
        <begin position="175"/>
        <end position="198"/>
    </location>
</feature>
<keyword evidence="6" id="KW-0813">Transport</keyword>
<keyword evidence="3 6" id="KW-1133">Transmembrane helix</keyword>